<dbReference type="SUPFAM" id="SSF53850">
    <property type="entry name" value="Periplasmic binding protein-like II"/>
    <property type="match status" value="1"/>
</dbReference>
<evidence type="ECO:0000256" key="2">
    <source>
        <dbReference type="ARBA" id="ARBA00023015"/>
    </source>
</evidence>
<feature type="domain" description="HTH lysR-type" evidence="5">
    <location>
        <begin position="1"/>
        <end position="59"/>
    </location>
</feature>
<dbReference type="Gene3D" id="1.10.10.10">
    <property type="entry name" value="Winged helix-like DNA-binding domain superfamily/Winged helix DNA-binding domain"/>
    <property type="match status" value="1"/>
</dbReference>
<dbReference type="InterPro" id="IPR000847">
    <property type="entry name" value="LysR_HTH_N"/>
</dbReference>
<dbReference type="NCBIfam" id="NF002964">
    <property type="entry name" value="PRK03635.1"/>
    <property type="match status" value="1"/>
</dbReference>
<dbReference type="InterPro" id="IPR036388">
    <property type="entry name" value="WH-like_DNA-bd_sf"/>
</dbReference>
<reference evidence="6 7" key="1">
    <citation type="submission" date="2024-04" db="EMBL/GenBank/DDBJ databases">
        <title>Draft genome sequence of Sessilibacter corallicola NBRC 116591.</title>
        <authorList>
            <person name="Miyakawa T."/>
            <person name="Kusuya Y."/>
            <person name="Miura T."/>
        </authorList>
    </citation>
    <scope>NUCLEOTIDE SEQUENCE [LARGE SCALE GENOMIC DNA]</scope>
    <source>
        <strain evidence="6 7">KU-00831-HH</strain>
    </source>
</reference>
<dbReference type="Pfam" id="PF00126">
    <property type="entry name" value="HTH_1"/>
    <property type="match status" value="1"/>
</dbReference>
<dbReference type="InterPro" id="IPR036390">
    <property type="entry name" value="WH_DNA-bd_sf"/>
</dbReference>
<dbReference type="PRINTS" id="PR00039">
    <property type="entry name" value="HTHLYSR"/>
</dbReference>
<proteinExistence type="inferred from homology"/>
<dbReference type="Pfam" id="PF03466">
    <property type="entry name" value="LysR_substrate"/>
    <property type="match status" value="1"/>
</dbReference>
<dbReference type="NCBIfam" id="NF009888">
    <property type="entry name" value="PRK13348.1"/>
    <property type="match status" value="1"/>
</dbReference>
<keyword evidence="3" id="KW-0238">DNA-binding</keyword>
<dbReference type="InterPro" id="IPR050176">
    <property type="entry name" value="LTTR"/>
</dbReference>
<dbReference type="PANTHER" id="PTHR30579:SF2">
    <property type="entry name" value="HTH-TYPE TRANSCRIPTIONAL REGULATOR ARGP"/>
    <property type="match status" value="1"/>
</dbReference>
<dbReference type="PANTHER" id="PTHR30579">
    <property type="entry name" value="TRANSCRIPTIONAL REGULATOR"/>
    <property type="match status" value="1"/>
</dbReference>
<dbReference type="InterPro" id="IPR005119">
    <property type="entry name" value="LysR_subst-bd"/>
</dbReference>
<evidence type="ECO:0000313" key="7">
    <source>
        <dbReference type="Proteomes" id="UP001465153"/>
    </source>
</evidence>
<evidence type="ECO:0000259" key="5">
    <source>
        <dbReference type="PROSITE" id="PS50931"/>
    </source>
</evidence>
<comment type="caution">
    <text evidence="6">The sequence shown here is derived from an EMBL/GenBank/DDBJ whole genome shotgun (WGS) entry which is preliminary data.</text>
</comment>
<name>A0ABQ0A8I5_9GAMM</name>
<dbReference type="NCBIfam" id="TIGR03298">
    <property type="entry name" value="argP"/>
    <property type="match status" value="1"/>
</dbReference>
<sequence length="291" mass="33380">MQLINRQLRALAAVIETGNFDRAAQRLNISQSAVSQRIKQLEQQSGHTLLLRGNPPVPTELGKRLMSFYRQAELLESEMFGAHSNRSHNLTIGINADSLGTWFIPAMAEFVKQNQVLLDLKVDDQDETLELLRKGDVIGSISSHKEPISGCDSFHLGDMVYYSVCTEEFKQTYFPNGPSAEHFIDAPALHFGPKDKLQENYLAEHFQLKVAQYRFHQIPSAENYLDFIRRGLAWGLVPELQCQKYIVRGDLIKLTPHIPVFVPLYWHTWTVKSNLVREFTQLILNYCAKHW</sequence>
<dbReference type="PROSITE" id="PS50931">
    <property type="entry name" value="HTH_LYSR"/>
    <property type="match status" value="1"/>
</dbReference>
<dbReference type="Proteomes" id="UP001465153">
    <property type="component" value="Unassembled WGS sequence"/>
</dbReference>
<keyword evidence="7" id="KW-1185">Reference proteome</keyword>
<dbReference type="SUPFAM" id="SSF46785">
    <property type="entry name" value="Winged helix' DNA-binding domain"/>
    <property type="match status" value="1"/>
</dbReference>
<dbReference type="RefSeq" id="WP_353302617.1">
    <property type="nucleotide sequence ID" value="NZ_BAABWN010000005.1"/>
</dbReference>
<evidence type="ECO:0000256" key="3">
    <source>
        <dbReference type="ARBA" id="ARBA00023125"/>
    </source>
</evidence>
<dbReference type="InterPro" id="IPR017685">
    <property type="entry name" value="ArgP"/>
</dbReference>
<comment type="similarity">
    <text evidence="1">Belongs to the LysR transcriptional regulatory family.</text>
</comment>
<evidence type="ECO:0000313" key="6">
    <source>
        <dbReference type="EMBL" id="GAA6167959.1"/>
    </source>
</evidence>
<organism evidence="6 7">
    <name type="scientific">Sessilibacter corallicola</name>
    <dbReference type="NCBI Taxonomy" id="2904075"/>
    <lineage>
        <taxon>Bacteria</taxon>
        <taxon>Pseudomonadati</taxon>
        <taxon>Pseudomonadota</taxon>
        <taxon>Gammaproteobacteria</taxon>
        <taxon>Cellvibrionales</taxon>
        <taxon>Cellvibrionaceae</taxon>
        <taxon>Sessilibacter</taxon>
    </lineage>
</organism>
<keyword evidence="2" id="KW-0805">Transcription regulation</keyword>
<gene>
    <name evidence="6" type="ORF">NBRC116591_17700</name>
</gene>
<accession>A0ABQ0A8I5</accession>
<evidence type="ECO:0000256" key="1">
    <source>
        <dbReference type="ARBA" id="ARBA00009437"/>
    </source>
</evidence>
<dbReference type="Gene3D" id="3.40.190.290">
    <property type="match status" value="1"/>
</dbReference>
<evidence type="ECO:0000256" key="4">
    <source>
        <dbReference type="ARBA" id="ARBA00023163"/>
    </source>
</evidence>
<dbReference type="EMBL" id="BAABWN010000005">
    <property type="protein sequence ID" value="GAA6167959.1"/>
    <property type="molecule type" value="Genomic_DNA"/>
</dbReference>
<keyword evidence="4" id="KW-0804">Transcription</keyword>
<protein>
    <submittedName>
        <fullName evidence="6">LysR family transcriptional regulator ArgP</fullName>
    </submittedName>
</protein>